<feature type="domain" description="VOC" evidence="2">
    <location>
        <begin position="4"/>
        <end position="134"/>
    </location>
</feature>
<evidence type="ECO:0000256" key="1">
    <source>
        <dbReference type="ARBA" id="ARBA00022723"/>
    </source>
</evidence>
<evidence type="ECO:0000313" key="4">
    <source>
        <dbReference type="Proteomes" id="UP000199691"/>
    </source>
</evidence>
<name>A0A1H0SGU9_9PSEU</name>
<dbReference type="Proteomes" id="UP000199691">
    <property type="component" value="Unassembled WGS sequence"/>
</dbReference>
<keyword evidence="1" id="KW-0479">Metal-binding</keyword>
<sequence>MILRIDHVGVVTGDLAAAGTGLGLMDMKNTYADDVNAYGVATSFWQCPGDTTSIELVAPVRPDAAVHGHLARLGPGLNHVAFEVDDIDADLLALQDRGAVLVDEKPCQGGRPGLRVAFAHLGPATGLLVELVDYGNRA</sequence>
<dbReference type="AlphaFoldDB" id="A0A1H0SGU9"/>
<dbReference type="GO" id="GO:0046872">
    <property type="term" value="F:metal ion binding"/>
    <property type="evidence" value="ECO:0007669"/>
    <property type="project" value="UniProtKB-KW"/>
</dbReference>
<dbReference type="PANTHER" id="PTHR43048:SF3">
    <property type="entry name" value="METHYLMALONYL-COA EPIMERASE, MITOCHONDRIAL"/>
    <property type="match status" value="1"/>
</dbReference>
<dbReference type="InterPro" id="IPR051785">
    <property type="entry name" value="MMCE/EMCE_epimerase"/>
</dbReference>
<organism evidence="3 4">
    <name type="scientific">Lentzea jiangxiensis</name>
    <dbReference type="NCBI Taxonomy" id="641025"/>
    <lineage>
        <taxon>Bacteria</taxon>
        <taxon>Bacillati</taxon>
        <taxon>Actinomycetota</taxon>
        <taxon>Actinomycetes</taxon>
        <taxon>Pseudonocardiales</taxon>
        <taxon>Pseudonocardiaceae</taxon>
        <taxon>Lentzea</taxon>
    </lineage>
</organism>
<dbReference type="PANTHER" id="PTHR43048">
    <property type="entry name" value="METHYLMALONYL-COA EPIMERASE"/>
    <property type="match status" value="1"/>
</dbReference>
<dbReference type="InterPro" id="IPR029068">
    <property type="entry name" value="Glyas_Bleomycin-R_OHBP_Dase"/>
</dbReference>
<evidence type="ECO:0000313" key="3">
    <source>
        <dbReference type="EMBL" id="SDP40396.1"/>
    </source>
</evidence>
<evidence type="ECO:0000259" key="2">
    <source>
        <dbReference type="PROSITE" id="PS51819"/>
    </source>
</evidence>
<dbReference type="STRING" id="641025.SAMN05421507_10840"/>
<dbReference type="SUPFAM" id="SSF54593">
    <property type="entry name" value="Glyoxalase/Bleomycin resistance protein/Dihydroxybiphenyl dioxygenase"/>
    <property type="match status" value="1"/>
</dbReference>
<accession>A0A1H0SGU9</accession>
<dbReference type="InterPro" id="IPR037523">
    <property type="entry name" value="VOC_core"/>
</dbReference>
<dbReference type="PROSITE" id="PS51819">
    <property type="entry name" value="VOC"/>
    <property type="match status" value="1"/>
</dbReference>
<keyword evidence="4" id="KW-1185">Reference proteome</keyword>
<dbReference type="GO" id="GO:0046491">
    <property type="term" value="P:L-methylmalonyl-CoA metabolic process"/>
    <property type="evidence" value="ECO:0007669"/>
    <property type="project" value="TreeGrafter"/>
</dbReference>
<reference evidence="4" key="1">
    <citation type="submission" date="2016-10" db="EMBL/GenBank/DDBJ databases">
        <authorList>
            <person name="Varghese N."/>
            <person name="Submissions S."/>
        </authorList>
    </citation>
    <scope>NUCLEOTIDE SEQUENCE [LARGE SCALE GENOMIC DNA]</scope>
    <source>
        <strain evidence="4">CGMCC 4.6609</strain>
    </source>
</reference>
<dbReference type="EMBL" id="FNIX01000008">
    <property type="protein sequence ID" value="SDP40396.1"/>
    <property type="molecule type" value="Genomic_DNA"/>
</dbReference>
<gene>
    <name evidence="3" type="ORF">SAMN05421507_10840</name>
</gene>
<protein>
    <submittedName>
        <fullName evidence="3">Methylmalonyl-CoA mutase, C-terminal domain/methylmalonyl-CoA/ethylmalonyl-CoA epimerase</fullName>
    </submittedName>
</protein>
<dbReference type="OrthoDB" id="9788468at2"/>
<dbReference type="GO" id="GO:0004493">
    <property type="term" value="F:methylmalonyl-CoA epimerase activity"/>
    <property type="evidence" value="ECO:0007669"/>
    <property type="project" value="TreeGrafter"/>
</dbReference>
<dbReference type="Gene3D" id="3.10.180.10">
    <property type="entry name" value="2,3-Dihydroxybiphenyl 1,2-Dioxygenase, domain 1"/>
    <property type="match status" value="1"/>
</dbReference>
<dbReference type="RefSeq" id="WP_090099286.1">
    <property type="nucleotide sequence ID" value="NZ_FNIX01000008.1"/>
</dbReference>
<dbReference type="Pfam" id="PF13669">
    <property type="entry name" value="Glyoxalase_4"/>
    <property type="match status" value="1"/>
</dbReference>
<proteinExistence type="predicted"/>